<sequence length="408" mass="43661">MSRPVSVGFVVLVVVVSLVGVTGSAAAGGVHDYAASTNPTTGEGAVAASIPTASQSDVDSRDFDTTTFEIVVHENGSATWTFRHEQRLDGSDDTNEMVARENFREFADGFESDGDDFGLYERFRDQAEAMTETGASATDREMEATNFNRSAGIDEQLNPVGVVEMSFLWDGFAATDNGTVIVGDVFQDLYITDDQSIVVVADDDLTFQAAEPEPEYVGASLENADSVTWSGEREFLDGHPRAVLEQPESETGNTGGGGPVSGMGDGSDDGPPWQLLVVALVVSLAAGAGVVLYRRRSEDADREATVSSTATPVESPTSSDQPVDPPDDFPEAELLSDEDRVVNLIQDNGGRMKQVNIVEETGWSKSKVSMLLSDMEDEGTISKLRVGRENIISLEGFEPEATKSPFDE</sequence>
<feature type="region of interest" description="Disordered" evidence="1">
    <location>
        <begin position="296"/>
        <end position="331"/>
    </location>
</feature>
<evidence type="ECO:0000259" key="4">
    <source>
        <dbReference type="Pfam" id="PF24036"/>
    </source>
</evidence>
<feature type="compositionally biased region" description="Polar residues" evidence="1">
    <location>
        <begin position="305"/>
        <end position="321"/>
    </location>
</feature>
<dbReference type="InterPro" id="IPR055769">
    <property type="entry name" value="DUF7345"/>
</dbReference>
<dbReference type="Pfam" id="PF24034">
    <property type="entry name" value="DUF7343"/>
    <property type="match status" value="1"/>
</dbReference>
<feature type="domain" description="DUF7343" evidence="3">
    <location>
        <begin position="334"/>
        <end position="394"/>
    </location>
</feature>
<evidence type="ECO:0008006" key="7">
    <source>
        <dbReference type="Google" id="ProtNLM"/>
    </source>
</evidence>
<keyword evidence="6" id="KW-1185">Reference proteome</keyword>
<accession>A0A5D5AJB0</accession>
<keyword evidence="2" id="KW-0812">Transmembrane</keyword>
<organism evidence="5 6">
    <name type="scientific">Natrialba swarupiae</name>
    <dbReference type="NCBI Taxonomy" id="2448032"/>
    <lineage>
        <taxon>Archaea</taxon>
        <taxon>Methanobacteriati</taxon>
        <taxon>Methanobacteriota</taxon>
        <taxon>Stenosarchaea group</taxon>
        <taxon>Halobacteria</taxon>
        <taxon>Halobacteriales</taxon>
        <taxon>Natrialbaceae</taxon>
        <taxon>Natrialba</taxon>
    </lineage>
</organism>
<feature type="domain" description="DUF7345" evidence="4">
    <location>
        <begin position="70"/>
        <end position="203"/>
    </location>
</feature>
<feature type="transmembrane region" description="Helical" evidence="2">
    <location>
        <begin position="273"/>
        <end position="293"/>
    </location>
</feature>
<dbReference type="RefSeq" id="WP_149081671.1">
    <property type="nucleotide sequence ID" value="NZ_VTAW01000013.1"/>
</dbReference>
<evidence type="ECO:0000313" key="5">
    <source>
        <dbReference type="EMBL" id="TYT61879.1"/>
    </source>
</evidence>
<dbReference type="Proteomes" id="UP000324104">
    <property type="component" value="Unassembled WGS sequence"/>
</dbReference>
<keyword evidence="2" id="KW-1133">Transmembrane helix</keyword>
<name>A0A5D5AJB0_9EURY</name>
<evidence type="ECO:0000256" key="1">
    <source>
        <dbReference type="SAM" id="MobiDB-lite"/>
    </source>
</evidence>
<keyword evidence="2" id="KW-0472">Membrane</keyword>
<evidence type="ECO:0000256" key="2">
    <source>
        <dbReference type="SAM" id="Phobius"/>
    </source>
</evidence>
<comment type="caution">
    <text evidence="5">The sequence shown here is derived from an EMBL/GenBank/DDBJ whole genome shotgun (WGS) entry which is preliminary data.</text>
</comment>
<dbReference type="InterPro" id="IPR036390">
    <property type="entry name" value="WH_DNA-bd_sf"/>
</dbReference>
<evidence type="ECO:0000259" key="3">
    <source>
        <dbReference type="Pfam" id="PF24034"/>
    </source>
</evidence>
<reference evidence="5 6" key="1">
    <citation type="submission" date="2019-08" db="EMBL/GenBank/DDBJ databases">
        <title>Archaea genome.</title>
        <authorList>
            <person name="Kajale S."/>
            <person name="Shouche Y."/>
            <person name="Deshpande N."/>
            <person name="Sharma A."/>
        </authorList>
    </citation>
    <scope>NUCLEOTIDE SEQUENCE [LARGE SCALE GENOMIC DNA]</scope>
    <source>
        <strain evidence="5 6">ESP3B_9</strain>
    </source>
</reference>
<protein>
    <recommendedName>
        <fullName evidence="7">Helix-turn-helix domain-containing protein</fullName>
    </recommendedName>
</protein>
<dbReference type="InterPro" id="IPR055767">
    <property type="entry name" value="DUF7343"/>
</dbReference>
<dbReference type="SUPFAM" id="SSF46785">
    <property type="entry name" value="Winged helix' DNA-binding domain"/>
    <property type="match status" value="1"/>
</dbReference>
<dbReference type="Pfam" id="PF24036">
    <property type="entry name" value="DUF7345"/>
    <property type="match status" value="1"/>
</dbReference>
<gene>
    <name evidence="5" type="ORF">FYC77_11640</name>
</gene>
<feature type="compositionally biased region" description="Gly residues" evidence="1">
    <location>
        <begin position="253"/>
        <end position="265"/>
    </location>
</feature>
<evidence type="ECO:0000313" key="6">
    <source>
        <dbReference type="Proteomes" id="UP000324104"/>
    </source>
</evidence>
<feature type="region of interest" description="Disordered" evidence="1">
    <location>
        <begin position="243"/>
        <end position="269"/>
    </location>
</feature>
<dbReference type="EMBL" id="VTAW01000013">
    <property type="protein sequence ID" value="TYT61879.1"/>
    <property type="molecule type" value="Genomic_DNA"/>
</dbReference>
<proteinExistence type="predicted"/>
<dbReference type="AlphaFoldDB" id="A0A5D5AJB0"/>